<reference evidence="8 10" key="1">
    <citation type="submission" date="2015-11" db="EMBL/GenBank/DDBJ databases">
        <title>Genomic analysis of 38 Legionella species identifies large and diverse effector repertoires.</title>
        <authorList>
            <person name="Burstein D."/>
            <person name="Amaro F."/>
            <person name="Zusman T."/>
            <person name="Lifshitz Z."/>
            <person name="Cohen O."/>
            <person name="Gilbert J.A."/>
            <person name="Pupko T."/>
            <person name="Shuman H.A."/>
            <person name="Segal G."/>
        </authorList>
    </citation>
    <scope>NUCLEOTIDE SEQUENCE [LARGE SCALE GENOMIC DNA]</scope>
    <source>
        <strain evidence="8 10">WO-44C</strain>
    </source>
</reference>
<proteinExistence type="inferred from homology"/>
<comment type="pathway">
    <text evidence="1 6">Purine metabolism; IMP biosynthesis via de novo pathway; N(2)-formyl-N(1)-(5-phospho-D-ribosyl)glycinamide from N(1)-(5-phospho-D-ribosyl)glycinamide (10-formyl THF route): step 1/1.</text>
</comment>
<dbReference type="OrthoDB" id="9806170at2"/>
<dbReference type="InterPro" id="IPR036477">
    <property type="entry name" value="Formyl_transf_N_sf"/>
</dbReference>
<evidence type="ECO:0000256" key="5">
    <source>
        <dbReference type="ARBA" id="ARBA00047664"/>
    </source>
</evidence>
<dbReference type="InterPro" id="IPR004607">
    <property type="entry name" value="GART"/>
</dbReference>
<feature type="binding site" evidence="6">
    <location>
        <position position="106"/>
    </location>
    <ligand>
        <name>(6R)-10-formyltetrahydrofolate</name>
        <dbReference type="ChEBI" id="CHEBI:195366"/>
    </ligand>
</feature>
<evidence type="ECO:0000313" key="10">
    <source>
        <dbReference type="Proteomes" id="UP000054698"/>
    </source>
</evidence>
<organism evidence="8 10">
    <name type="scientific">Legionella feeleii</name>
    <dbReference type="NCBI Taxonomy" id="453"/>
    <lineage>
        <taxon>Bacteria</taxon>
        <taxon>Pseudomonadati</taxon>
        <taxon>Pseudomonadota</taxon>
        <taxon>Gammaproteobacteria</taxon>
        <taxon>Legionellales</taxon>
        <taxon>Legionellaceae</taxon>
        <taxon>Legionella</taxon>
    </lineage>
</organism>
<feature type="binding site" evidence="6">
    <location>
        <begin position="89"/>
        <end position="92"/>
    </location>
    <ligand>
        <name>(6R)-10-formyltetrahydrofolate</name>
        <dbReference type="ChEBI" id="CHEBI:195366"/>
    </ligand>
</feature>
<keyword evidence="2 6" id="KW-0808">Transferase</keyword>
<dbReference type="UniPathway" id="UPA00074">
    <property type="reaction ID" value="UER00126"/>
</dbReference>
<sequence length="197" mass="21395">MIRLAILGSTRGSNLDALVTAIAKGQLSAAITLVLSNKIEAGILARAKNFGIKSIFVNPEGLSRENFDHHLSSLLHQHHIDLVVLMGYMRILSASFVLNWHNRIINVHPSLLPAHAGLMDLAVHQAVLESADHLTGCTVHFVTEQVDAGPIILQKTCPVLPNDTPECLKARVQQLEGQALVEAIALQKNYTHAKVCS</sequence>
<dbReference type="FunFam" id="3.40.50.170:FF:000013">
    <property type="entry name" value="Phosphoribosylamine-glycine ligase"/>
    <property type="match status" value="1"/>
</dbReference>
<dbReference type="Gene3D" id="3.40.50.170">
    <property type="entry name" value="Formyl transferase, N-terminal domain"/>
    <property type="match status" value="1"/>
</dbReference>
<dbReference type="EC" id="2.1.2.2" evidence="6"/>
<keyword evidence="3 6" id="KW-0658">Purine biosynthesis</keyword>
<dbReference type="PANTHER" id="PTHR43369:SF2">
    <property type="entry name" value="PHOSPHORIBOSYLGLYCINAMIDE FORMYLTRANSFERASE"/>
    <property type="match status" value="1"/>
</dbReference>
<feature type="domain" description="Formyl transferase N-terminal" evidence="7">
    <location>
        <begin position="3"/>
        <end position="184"/>
    </location>
</feature>
<dbReference type="InterPro" id="IPR001555">
    <property type="entry name" value="GART_AS"/>
</dbReference>
<dbReference type="AlphaFoldDB" id="A0A0W0THK6"/>
<dbReference type="InterPro" id="IPR002376">
    <property type="entry name" value="Formyl_transf_N"/>
</dbReference>
<protein>
    <recommendedName>
        <fullName evidence="6">Phosphoribosylglycinamide formyltransferase</fullName>
        <ecNumber evidence="6">2.1.2.2</ecNumber>
    </recommendedName>
    <alternativeName>
        <fullName evidence="6">5'-phosphoribosylglycinamide transformylase</fullName>
    </alternativeName>
    <alternativeName>
        <fullName evidence="6">GAR transformylase</fullName>
        <shortName evidence="6">GART</shortName>
    </alternativeName>
</protein>
<feature type="binding site" evidence="6">
    <location>
        <begin position="12"/>
        <end position="14"/>
    </location>
    <ligand>
        <name>N(1)-(5-phospho-beta-D-ribosyl)glycinamide</name>
        <dbReference type="ChEBI" id="CHEBI:143788"/>
    </ligand>
</feature>
<dbReference type="PANTHER" id="PTHR43369">
    <property type="entry name" value="PHOSPHORIBOSYLGLYCINAMIDE FORMYLTRANSFERASE"/>
    <property type="match status" value="1"/>
</dbReference>
<dbReference type="EMBL" id="LNYB01000085">
    <property type="protein sequence ID" value="KTC95087.1"/>
    <property type="molecule type" value="Genomic_DNA"/>
</dbReference>
<evidence type="ECO:0000256" key="1">
    <source>
        <dbReference type="ARBA" id="ARBA00005054"/>
    </source>
</evidence>
<evidence type="ECO:0000313" key="8">
    <source>
        <dbReference type="EMBL" id="KTC95087.1"/>
    </source>
</evidence>
<feature type="site" description="Raises pKa of active site His" evidence="6">
    <location>
        <position position="147"/>
    </location>
</feature>
<feature type="binding site" evidence="6">
    <location>
        <position position="64"/>
    </location>
    <ligand>
        <name>(6R)-10-formyltetrahydrofolate</name>
        <dbReference type="ChEBI" id="CHEBI:195366"/>
    </ligand>
</feature>
<reference evidence="9 11" key="2">
    <citation type="submission" date="2018-06" db="EMBL/GenBank/DDBJ databases">
        <authorList>
            <consortium name="Pathogen Informatics"/>
            <person name="Doyle S."/>
        </authorList>
    </citation>
    <scope>NUCLEOTIDE SEQUENCE [LARGE SCALE GENOMIC DNA]</scope>
    <source>
        <strain evidence="9 11">NCTC12022</strain>
    </source>
</reference>
<dbReference type="GO" id="GO:0005737">
    <property type="term" value="C:cytoplasm"/>
    <property type="evidence" value="ECO:0007669"/>
    <property type="project" value="TreeGrafter"/>
</dbReference>
<evidence type="ECO:0000313" key="11">
    <source>
        <dbReference type="Proteomes" id="UP000251942"/>
    </source>
</evidence>
<dbReference type="Pfam" id="PF00551">
    <property type="entry name" value="Formyl_trans_N"/>
    <property type="match status" value="1"/>
</dbReference>
<dbReference type="GO" id="GO:0004644">
    <property type="term" value="F:phosphoribosylglycinamide formyltransferase activity"/>
    <property type="evidence" value="ECO:0007669"/>
    <property type="project" value="UniProtKB-UniRule"/>
</dbReference>
<feature type="active site" description="Proton donor" evidence="6">
    <location>
        <position position="108"/>
    </location>
</feature>
<accession>A0A0W0THK6</accession>
<gene>
    <name evidence="6 8" type="primary">purN</name>
    <name evidence="8" type="ORF">Lfee_2751</name>
    <name evidence="9" type="ORF">NCTC12022_02443</name>
</gene>
<evidence type="ECO:0000259" key="7">
    <source>
        <dbReference type="Pfam" id="PF00551"/>
    </source>
</evidence>
<dbReference type="PATRIC" id="fig|453.4.peg.3010"/>
<dbReference type="PROSITE" id="PS00373">
    <property type="entry name" value="GART"/>
    <property type="match status" value="1"/>
</dbReference>
<dbReference type="SUPFAM" id="SSF53328">
    <property type="entry name" value="Formyltransferase"/>
    <property type="match status" value="1"/>
</dbReference>
<dbReference type="RefSeq" id="WP_058447574.1">
    <property type="nucleotide sequence ID" value="NZ_CAAAHT010000006.1"/>
</dbReference>
<keyword evidence="10" id="KW-1185">Reference proteome</keyword>
<evidence type="ECO:0000256" key="3">
    <source>
        <dbReference type="ARBA" id="ARBA00022755"/>
    </source>
</evidence>
<evidence type="ECO:0000256" key="2">
    <source>
        <dbReference type="ARBA" id="ARBA00022679"/>
    </source>
</evidence>
<dbReference type="GO" id="GO:0006189">
    <property type="term" value="P:'de novo' IMP biosynthetic process"/>
    <property type="evidence" value="ECO:0007669"/>
    <property type="project" value="UniProtKB-UniRule"/>
</dbReference>
<comment type="function">
    <text evidence="6">Catalyzes the transfer of a formyl group from 10-formyltetrahydrofolate to 5-phospho-ribosyl-glycinamide (GAR), producing 5-phospho-ribosyl-N-formylglycinamide (FGAR) and tetrahydrofolate.</text>
</comment>
<dbReference type="CDD" id="cd08645">
    <property type="entry name" value="FMT_core_GART"/>
    <property type="match status" value="1"/>
</dbReference>
<dbReference type="Proteomes" id="UP000054698">
    <property type="component" value="Unassembled WGS sequence"/>
</dbReference>
<evidence type="ECO:0000256" key="6">
    <source>
        <dbReference type="HAMAP-Rule" id="MF_01930"/>
    </source>
</evidence>
<dbReference type="EMBL" id="UASS01000022">
    <property type="protein sequence ID" value="SPX61695.1"/>
    <property type="molecule type" value="Genomic_DNA"/>
</dbReference>
<comment type="similarity">
    <text evidence="4 6">Belongs to the GART family.</text>
</comment>
<dbReference type="Proteomes" id="UP000251942">
    <property type="component" value="Unassembled WGS sequence"/>
</dbReference>
<dbReference type="HAMAP" id="MF_01930">
    <property type="entry name" value="PurN"/>
    <property type="match status" value="1"/>
</dbReference>
<dbReference type="STRING" id="453.Lfee_2751"/>
<evidence type="ECO:0000256" key="4">
    <source>
        <dbReference type="ARBA" id="ARBA00038440"/>
    </source>
</evidence>
<evidence type="ECO:0000313" key="9">
    <source>
        <dbReference type="EMBL" id="SPX61695.1"/>
    </source>
</evidence>
<dbReference type="NCBIfam" id="TIGR00639">
    <property type="entry name" value="PurN"/>
    <property type="match status" value="1"/>
</dbReference>
<comment type="catalytic activity">
    <reaction evidence="5 6">
        <text>N(1)-(5-phospho-beta-D-ribosyl)glycinamide + (6R)-10-formyltetrahydrofolate = N(2)-formyl-N(1)-(5-phospho-beta-D-ribosyl)glycinamide + (6S)-5,6,7,8-tetrahydrofolate + H(+)</text>
        <dbReference type="Rhea" id="RHEA:15053"/>
        <dbReference type="ChEBI" id="CHEBI:15378"/>
        <dbReference type="ChEBI" id="CHEBI:57453"/>
        <dbReference type="ChEBI" id="CHEBI:143788"/>
        <dbReference type="ChEBI" id="CHEBI:147286"/>
        <dbReference type="ChEBI" id="CHEBI:195366"/>
        <dbReference type="EC" id="2.1.2.2"/>
    </reaction>
</comment>
<name>A0A0W0THK6_9GAMM</name>